<dbReference type="PROSITE" id="PS00061">
    <property type="entry name" value="ADH_SHORT"/>
    <property type="match status" value="1"/>
</dbReference>
<keyword evidence="2" id="KW-0560">Oxidoreductase</keyword>
<evidence type="ECO:0000313" key="3">
    <source>
        <dbReference type="EMBL" id="RSU15295.1"/>
    </source>
</evidence>
<dbReference type="InterPro" id="IPR050259">
    <property type="entry name" value="SDR"/>
</dbReference>
<dbReference type="SUPFAM" id="SSF51735">
    <property type="entry name" value="NAD(P)-binding Rossmann-fold domains"/>
    <property type="match status" value="1"/>
</dbReference>
<dbReference type="InterPro" id="IPR036291">
    <property type="entry name" value="NAD(P)-bd_dom_sf"/>
</dbReference>
<dbReference type="RefSeq" id="WP_126806954.1">
    <property type="nucleotide sequence ID" value="NZ_NGKA01000002.1"/>
</dbReference>
<dbReference type="Proteomes" id="UP000287605">
    <property type="component" value="Unassembled WGS sequence"/>
</dbReference>
<protein>
    <submittedName>
        <fullName evidence="3">Short-chain dehydrogenase</fullName>
    </submittedName>
</protein>
<dbReference type="NCBIfam" id="NF005559">
    <property type="entry name" value="PRK07231.1"/>
    <property type="match status" value="1"/>
</dbReference>
<dbReference type="PANTHER" id="PTHR42879:SF2">
    <property type="entry name" value="3-OXOACYL-[ACYL-CARRIER-PROTEIN] REDUCTASE FABG"/>
    <property type="match status" value="1"/>
</dbReference>
<dbReference type="PRINTS" id="PR00081">
    <property type="entry name" value="GDHRDH"/>
</dbReference>
<proteinExistence type="inferred from homology"/>
<dbReference type="GO" id="GO:0008206">
    <property type="term" value="P:bile acid metabolic process"/>
    <property type="evidence" value="ECO:0007669"/>
    <property type="project" value="UniProtKB-ARBA"/>
</dbReference>
<dbReference type="OrthoDB" id="9803333at2"/>
<dbReference type="Gene3D" id="3.40.50.720">
    <property type="entry name" value="NAD(P)-binding Rossmann-like Domain"/>
    <property type="match status" value="1"/>
</dbReference>
<evidence type="ECO:0000313" key="4">
    <source>
        <dbReference type="Proteomes" id="UP000287605"/>
    </source>
</evidence>
<dbReference type="PANTHER" id="PTHR42879">
    <property type="entry name" value="3-OXOACYL-(ACYL-CARRIER-PROTEIN) REDUCTASE"/>
    <property type="match status" value="1"/>
</dbReference>
<dbReference type="InterPro" id="IPR020904">
    <property type="entry name" value="Sc_DH/Rdtase_CS"/>
</dbReference>
<name>A0A430B4P1_9ENTE</name>
<dbReference type="NCBIfam" id="NF006080">
    <property type="entry name" value="PRK08226.1"/>
    <property type="match status" value="1"/>
</dbReference>
<dbReference type="AlphaFoldDB" id="A0A430B4P1"/>
<dbReference type="FunFam" id="3.40.50.720:FF:000084">
    <property type="entry name" value="Short-chain dehydrogenase reductase"/>
    <property type="match status" value="1"/>
</dbReference>
<dbReference type="EMBL" id="NGKA01000002">
    <property type="protein sequence ID" value="RSU15295.1"/>
    <property type="molecule type" value="Genomic_DNA"/>
</dbReference>
<accession>A0A430B4P1</accession>
<organism evidence="3 4">
    <name type="scientific">Vagococcus elongatus</name>
    <dbReference type="NCBI Taxonomy" id="180344"/>
    <lineage>
        <taxon>Bacteria</taxon>
        <taxon>Bacillati</taxon>
        <taxon>Bacillota</taxon>
        <taxon>Bacilli</taxon>
        <taxon>Lactobacillales</taxon>
        <taxon>Enterococcaceae</taxon>
        <taxon>Vagococcus</taxon>
    </lineage>
</organism>
<reference evidence="3 4" key="1">
    <citation type="submission" date="2017-05" db="EMBL/GenBank/DDBJ databases">
        <title>Vagococcus spp. assemblies.</title>
        <authorList>
            <person name="Gulvik C.A."/>
        </authorList>
    </citation>
    <scope>NUCLEOTIDE SEQUENCE [LARGE SCALE GENOMIC DNA]</scope>
    <source>
        <strain evidence="3 4">CCUG 51432</strain>
    </source>
</reference>
<comment type="caution">
    <text evidence="3">The sequence shown here is derived from an EMBL/GenBank/DDBJ whole genome shotgun (WGS) entry which is preliminary data.</text>
</comment>
<dbReference type="InterPro" id="IPR002347">
    <property type="entry name" value="SDR_fam"/>
</dbReference>
<dbReference type="PRINTS" id="PR00080">
    <property type="entry name" value="SDRFAMILY"/>
</dbReference>
<evidence type="ECO:0000256" key="2">
    <source>
        <dbReference type="ARBA" id="ARBA00023002"/>
    </source>
</evidence>
<dbReference type="Pfam" id="PF13561">
    <property type="entry name" value="adh_short_C2"/>
    <property type="match status" value="1"/>
</dbReference>
<dbReference type="GO" id="GO:0016491">
    <property type="term" value="F:oxidoreductase activity"/>
    <property type="evidence" value="ECO:0007669"/>
    <property type="project" value="UniProtKB-KW"/>
</dbReference>
<comment type="similarity">
    <text evidence="1">Belongs to the short-chain dehydrogenases/reductases (SDR) family.</text>
</comment>
<evidence type="ECO:0000256" key="1">
    <source>
        <dbReference type="ARBA" id="ARBA00006484"/>
    </source>
</evidence>
<sequence length="263" mass="27799">MKKLNGKVALVTGGAMGNGLGIAKVLAKHGAKVAIADISPELTRTIEKLKAAQYDVFGVEMDVSDTASVQKGVKEIVDYYGTIDVLMNNAGVIRLGSLLDTTDEERDFQFNVNINGVWNVTKAVLPLMIEKRRGRICNMSSVTGTMVADPGECAYATTKAAVLGFTKGLAREVAEYGITVNAILPGYIETPMAEQIARESTPEDPNLTTQGIVDGVPLGRMGRIEEVGDLAAFLLSDEAAYITGTSVVIDGGSTLPETISVGK</sequence>
<keyword evidence="4" id="KW-1185">Reference proteome</keyword>
<gene>
    <name evidence="3" type="ORF">CBF29_02525</name>
</gene>